<proteinExistence type="predicted"/>
<evidence type="ECO:0000313" key="2">
    <source>
        <dbReference type="EMBL" id="MCW5319859.1"/>
    </source>
</evidence>
<reference evidence="3" key="1">
    <citation type="submission" date="2023-07" db="EMBL/GenBank/DDBJ databases">
        <title>Verminephrobacter genomes.</title>
        <authorList>
            <person name="Lund M.B."/>
        </authorList>
    </citation>
    <scope>NUCLEOTIDE SEQUENCE [LARGE SCALE GENOMIC DNA]</scope>
    <source>
        <strain evidence="3">AtM5-05</strain>
    </source>
</reference>
<name>A0ABT3KNI3_9BURK</name>
<protein>
    <recommendedName>
        <fullName evidence="1">Transposase Tn5-like N-terminal domain-containing protein</fullName>
    </recommendedName>
</protein>
<dbReference type="Pfam" id="PF14706">
    <property type="entry name" value="Tnp_DNA_bind"/>
    <property type="match status" value="1"/>
</dbReference>
<feature type="domain" description="Transposase Tn5-like N-terminal" evidence="1">
    <location>
        <begin position="13"/>
        <end position="50"/>
    </location>
</feature>
<dbReference type="EMBL" id="QZCW01000001">
    <property type="protein sequence ID" value="MCW5319859.1"/>
    <property type="molecule type" value="Genomic_DNA"/>
</dbReference>
<organism evidence="2 3">
    <name type="scientific">Verminephrobacter aporrectodeae subsp. tuberculatae</name>
    <dbReference type="NCBI Taxonomy" id="1110392"/>
    <lineage>
        <taxon>Bacteria</taxon>
        <taxon>Pseudomonadati</taxon>
        <taxon>Pseudomonadota</taxon>
        <taxon>Betaproteobacteria</taxon>
        <taxon>Burkholderiales</taxon>
        <taxon>Comamonadaceae</taxon>
        <taxon>Verminephrobacter</taxon>
    </lineage>
</organism>
<accession>A0ABT3KNI3</accession>
<dbReference type="Proteomes" id="UP001208935">
    <property type="component" value="Unassembled WGS sequence"/>
</dbReference>
<dbReference type="InterPro" id="IPR038215">
    <property type="entry name" value="TN5-like_N_sf"/>
</dbReference>
<evidence type="ECO:0000313" key="3">
    <source>
        <dbReference type="Proteomes" id="UP001208935"/>
    </source>
</evidence>
<dbReference type="InterPro" id="IPR014735">
    <property type="entry name" value="Transposase_Tn5-like_N"/>
</dbReference>
<sequence length="64" mass="7292">MGRRKNSKTLTRADQRLSKRTVSLVERLRVNPLASIPQACGRWAQTRAAYAGRHQLVWGIRAPH</sequence>
<comment type="caution">
    <text evidence="2">The sequence shown here is derived from an EMBL/GenBank/DDBJ whole genome shotgun (WGS) entry which is preliminary data.</text>
</comment>
<keyword evidence="3" id="KW-1185">Reference proteome</keyword>
<gene>
    <name evidence="2" type="ORF">D5039_01325</name>
</gene>
<dbReference type="Gene3D" id="1.10.246.40">
    <property type="entry name" value="Tn5 transposase, domain 1"/>
    <property type="match status" value="1"/>
</dbReference>
<evidence type="ECO:0000259" key="1">
    <source>
        <dbReference type="Pfam" id="PF14706"/>
    </source>
</evidence>